<feature type="region of interest" description="Disordered" evidence="1">
    <location>
        <begin position="307"/>
        <end position="327"/>
    </location>
</feature>
<evidence type="ECO:0000256" key="1">
    <source>
        <dbReference type="SAM" id="MobiDB-lite"/>
    </source>
</evidence>
<proteinExistence type="predicted"/>
<keyword evidence="4" id="KW-1185">Reference proteome</keyword>
<evidence type="ECO:0000313" key="3">
    <source>
        <dbReference type="EMBL" id="MFC6081330.1"/>
    </source>
</evidence>
<dbReference type="Proteomes" id="UP001596137">
    <property type="component" value="Unassembled WGS sequence"/>
</dbReference>
<dbReference type="PANTHER" id="PTHR21310">
    <property type="entry name" value="AMINOGLYCOSIDE PHOSPHOTRANSFERASE-RELATED-RELATED"/>
    <property type="match status" value="1"/>
</dbReference>
<accession>A0ABW1NDB1</accession>
<dbReference type="EMBL" id="JBHSRF010000009">
    <property type="protein sequence ID" value="MFC6081330.1"/>
    <property type="molecule type" value="Genomic_DNA"/>
</dbReference>
<dbReference type="RefSeq" id="WP_380749050.1">
    <property type="nucleotide sequence ID" value="NZ_JBHSRF010000009.1"/>
</dbReference>
<dbReference type="Gene3D" id="3.90.1200.10">
    <property type="match status" value="1"/>
</dbReference>
<protein>
    <submittedName>
        <fullName evidence="3">Phosphotransferase family protein</fullName>
    </submittedName>
</protein>
<dbReference type="Pfam" id="PF01636">
    <property type="entry name" value="APH"/>
    <property type="match status" value="1"/>
</dbReference>
<dbReference type="InterPro" id="IPR002575">
    <property type="entry name" value="Aminoglycoside_PTrfase"/>
</dbReference>
<dbReference type="InterPro" id="IPR011009">
    <property type="entry name" value="Kinase-like_dom_sf"/>
</dbReference>
<name>A0ABW1NDB1_9ACTN</name>
<evidence type="ECO:0000313" key="4">
    <source>
        <dbReference type="Proteomes" id="UP001596137"/>
    </source>
</evidence>
<comment type="caution">
    <text evidence="3">The sequence shown here is derived from an EMBL/GenBank/DDBJ whole genome shotgun (WGS) entry which is preliminary data.</text>
</comment>
<organism evidence="3 4">
    <name type="scientific">Sphaerisporangium aureirubrum</name>
    <dbReference type="NCBI Taxonomy" id="1544736"/>
    <lineage>
        <taxon>Bacteria</taxon>
        <taxon>Bacillati</taxon>
        <taxon>Actinomycetota</taxon>
        <taxon>Actinomycetes</taxon>
        <taxon>Streptosporangiales</taxon>
        <taxon>Streptosporangiaceae</taxon>
        <taxon>Sphaerisporangium</taxon>
    </lineage>
</organism>
<dbReference type="SUPFAM" id="SSF56112">
    <property type="entry name" value="Protein kinase-like (PK-like)"/>
    <property type="match status" value="1"/>
</dbReference>
<evidence type="ECO:0000259" key="2">
    <source>
        <dbReference type="Pfam" id="PF01636"/>
    </source>
</evidence>
<feature type="compositionally biased region" description="Basic and acidic residues" evidence="1">
    <location>
        <begin position="318"/>
        <end position="327"/>
    </location>
</feature>
<sequence>MRWLAECSAGSLGEALQAVAPELSGYPIAVSLTAGGDPLWHKSSVVIGEQFIVKFAWSRPAALRLAREISVLTALSREPVVPFLPEVVAGGTDPLLLITRRVPGKSLFEIVDSIDRDLAGRQLASFLAALHHPSVRERAGAAVDRLTVVELPPATTGTLRDQFGRWARPDQRRAVARWCDWADTTLASPGPAVLVHGDLHGDNQVWDGDQLRLVVDFETVAAAEPEYELRALPGPGMGPGVELLTATMRHYQQFTGRQLSRERVMAWHLRNALGDALWRSEAGIPLPDHRTPPQWIDDLAARFSALGIDPEAPPPIQERTRRANQDP</sequence>
<feature type="domain" description="Aminoglycoside phosphotransferase" evidence="2">
    <location>
        <begin position="50"/>
        <end position="229"/>
    </location>
</feature>
<reference evidence="4" key="1">
    <citation type="journal article" date="2019" name="Int. J. Syst. Evol. Microbiol.">
        <title>The Global Catalogue of Microorganisms (GCM) 10K type strain sequencing project: providing services to taxonomists for standard genome sequencing and annotation.</title>
        <authorList>
            <consortium name="The Broad Institute Genomics Platform"/>
            <consortium name="The Broad Institute Genome Sequencing Center for Infectious Disease"/>
            <person name="Wu L."/>
            <person name="Ma J."/>
        </authorList>
    </citation>
    <scope>NUCLEOTIDE SEQUENCE [LARGE SCALE GENOMIC DNA]</scope>
    <source>
        <strain evidence="4">JCM 30346</strain>
    </source>
</reference>
<dbReference type="InterPro" id="IPR051678">
    <property type="entry name" value="AGP_Transferase"/>
</dbReference>
<gene>
    <name evidence="3" type="ORF">ACFP1K_09180</name>
</gene>